<proteinExistence type="predicted"/>
<evidence type="ECO:0008006" key="4">
    <source>
        <dbReference type="Google" id="ProtNLM"/>
    </source>
</evidence>
<dbReference type="InterPro" id="IPR025462">
    <property type="entry name" value="DUF4313"/>
</dbReference>
<dbReference type="STRING" id="1121950.SAMN02745243_00251"/>
<feature type="compositionally biased region" description="Basic and acidic residues" evidence="1">
    <location>
        <begin position="124"/>
        <end position="138"/>
    </location>
</feature>
<evidence type="ECO:0000256" key="1">
    <source>
        <dbReference type="SAM" id="MobiDB-lite"/>
    </source>
</evidence>
<dbReference type="AlphaFoldDB" id="A0A1M6I6W7"/>
<feature type="region of interest" description="Disordered" evidence="1">
    <location>
        <begin position="116"/>
        <end position="138"/>
    </location>
</feature>
<dbReference type="OrthoDB" id="2056052at2"/>
<name>A0A1M6I6W7_9FIRM</name>
<organism evidence="2 3">
    <name type="scientific">Hespellia stercorisuis DSM 15480</name>
    <dbReference type="NCBI Taxonomy" id="1121950"/>
    <lineage>
        <taxon>Bacteria</taxon>
        <taxon>Bacillati</taxon>
        <taxon>Bacillota</taxon>
        <taxon>Clostridia</taxon>
        <taxon>Lachnospirales</taxon>
        <taxon>Lachnospiraceae</taxon>
        <taxon>Hespellia</taxon>
    </lineage>
</organism>
<accession>A0A1M6I6W7</accession>
<keyword evidence="3" id="KW-1185">Reference proteome</keyword>
<protein>
    <recommendedName>
        <fullName evidence="4">DUF4313 domain-containing protein</fullName>
    </recommendedName>
</protein>
<evidence type="ECO:0000313" key="3">
    <source>
        <dbReference type="Proteomes" id="UP000184301"/>
    </source>
</evidence>
<evidence type="ECO:0000313" key="2">
    <source>
        <dbReference type="EMBL" id="SHJ30161.1"/>
    </source>
</evidence>
<gene>
    <name evidence="2" type="ORF">SAMN02745243_00251</name>
</gene>
<sequence>MSRQTTLEYDWEFGQEELSLAVHSYASGGGLYIGLLNGKTGEQFSDLTVNLPYFQTEVNEAYMDDFDSKNKLAFIKRHELGEVLPEQGYSGYGSYYKVAFDLDRLEELDPDGMKQYRKTYGLKAPERGSKKKQYGQER</sequence>
<reference evidence="2 3" key="1">
    <citation type="submission" date="2016-11" db="EMBL/GenBank/DDBJ databases">
        <authorList>
            <person name="Jaros S."/>
            <person name="Januszkiewicz K."/>
            <person name="Wedrychowicz H."/>
        </authorList>
    </citation>
    <scope>NUCLEOTIDE SEQUENCE [LARGE SCALE GENOMIC DNA]</scope>
    <source>
        <strain evidence="2 3">DSM 15480</strain>
    </source>
</reference>
<dbReference type="EMBL" id="FQZY01000006">
    <property type="protein sequence ID" value="SHJ30161.1"/>
    <property type="molecule type" value="Genomic_DNA"/>
</dbReference>
<dbReference type="RefSeq" id="WP_073104014.1">
    <property type="nucleotide sequence ID" value="NZ_FQZY01000006.1"/>
</dbReference>
<dbReference type="Pfam" id="PF14190">
    <property type="entry name" value="DUF4313"/>
    <property type="match status" value="1"/>
</dbReference>
<dbReference type="Proteomes" id="UP000184301">
    <property type="component" value="Unassembled WGS sequence"/>
</dbReference>